<accession>A0ABR7N415</accession>
<dbReference type="Gene3D" id="1.10.357.10">
    <property type="entry name" value="Tetracycline Repressor, domain 2"/>
    <property type="match status" value="1"/>
</dbReference>
<dbReference type="EMBL" id="JACRSX010000012">
    <property type="protein sequence ID" value="MBC8562822.1"/>
    <property type="molecule type" value="Genomic_DNA"/>
</dbReference>
<keyword evidence="2" id="KW-1185">Reference proteome</keyword>
<dbReference type="InterPro" id="IPR009057">
    <property type="entry name" value="Homeodomain-like_sf"/>
</dbReference>
<evidence type="ECO:0000313" key="2">
    <source>
        <dbReference type="Proteomes" id="UP000606193"/>
    </source>
</evidence>
<dbReference type="SUPFAM" id="SSF46689">
    <property type="entry name" value="Homeodomain-like"/>
    <property type="match status" value="1"/>
</dbReference>
<proteinExistence type="predicted"/>
<protein>
    <submittedName>
        <fullName evidence="1">TetR/AcrR family transcriptional regulator</fullName>
    </submittedName>
</protein>
<name>A0ABR7N415_9FIRM</name>
<organism evidence="1 2">
    <name type="scientific">Jutongia huaianensis</name>
    <dbReference type="NCBI Taxonomy" id="2763668"/>
    <lineage>
        <taxon>Bacteria</taxon>
        <taxon>Bacillati</taxon>
        <taxon>Bacillota</taxon>
        <taxon>Clostridia</taxon>
        <taxon>Lachnospirales</taxon>
        <taxon>Lachnospiraceae</taxon>
        <taxon>Jutongia</taxon>
    </lineage>
</organism>
<comment type="caution">
    <text evidence="1">The sequence shown here is derived from an EMBL/GenBank/DDBJ whole genome shotgun (WGS) entry which is preliminary data.</text>
</comment>
<sequence>MPPKTQIPKEMILKTGLDLVIREGYEVINIKRLAKELGCSTQPISWSFGNMEAFREELFQYALNYMNSKMRPNGKNPAAALFSVGETYVNMAFDEPNLIRYLRTDSKGLVNLGGIGAVFNEEKNKSLREALCRVVGISEEKAREFMNTVVIYTQGLVTFIIDGTITVSREEAMRMLENVGVMHMVYAGIPFEKASVLFKE</sequence>
<evidence type="ECO:0000313" key="1">
    <source>
        <dbReference type="EMBL" id="MBC8562822.1"/>
    </source>
</evidence>
<dbReference type="RefSeq" id="WP_249298080.1">
    <property type="nucleotide sequence ID" value="NZ_JACRSX010000012.1"/>
</dbReference>
<gene>
    <name evidence="1" type="ORF">H8704_09315</name>
</gene>
<reference evidence="1 2" key="1">
    <citation type="submission" date="2020-08" db="EMBL/GenBank/DDBJ databases">
        <title>Genome public.</title>
        <authorList>
            <person name="Liu C."/>
            <person name="Sun Q."/>
        </authorList>
    </citation>
    <scope>NUCLEOTIDE SEQUENCE [LARGE SCALE GENOMIC DNA]</scope>
    <source>
        <strain evidence="1 2">NSJ-37</strain>
    </source>
</reference>
<dbReference type="Proteomes" id="UP000606193">
    <property type="component" value="Unassembled WGS sequence"/>
</dbReference>